<name>A0ABQ2S7M0_9DEIO</name>
<accession>A0ABQ2S7M0</accession>
<reference evidence="2" key="1">
    <citation type="journal article" date="2019" name="Int. J. Syst. Evol. Microbiol.">
        <title>The Global Catalogue of Microorganisms (GCM) 10K type strain sequencing project: providing services to taxonomists for standard genome sequencing and annotation.</title>
        <authorList>
            <consortium name="The Broad Institute Genomics Platform"/>
            <consortium name="The Broad Institute Genome Sequencing Center for Infectious Disease"/>
            <person name="Wu L."/>
            <person name="Ma J."/>
        </authorList>
    </citation>
    <scope>NUCLEOTIDE SEQUENCE [LARGE SCALE GENOMIC DNA]</scope>
    <source>
        <strain evidence="2">JCM 31405</strain>
    </source>
</reference>
<dbReference type="EMBL" id="BMQN01000015">
    <property type="protein sequence ID" value="GGS05470.1"/>
    <property type="molecule type" value="Genomic_DNA"/>
</dbReference>
<evidence type="ECO:0000313" key="1">
    <source>
        <dbReference type="EMBL" id="GGS05470.1"/>
    </source>
</evidence>
<evidence type="ECO:0000313" key="2">
    <source>
        <dbReference type="Proteomes" id="UP000644548"/>
    </source>
</evidence>
<comment type="caution">
    <text evidence="1">The sequence shown here is derived from an EMBL/GenBank/DDBJ whole genome shotgun (WGS) entry which is preliminary data.</text>
</comment>
<proteinExistence type="predicted"/>
<organism evidence="1 2">
    <name type="scientific">Deinococcus sedimenti</name>
    <dbReference type="NCBI Taxonomy" id="1867090"/>
    <lineage>
        <taxon>Bacteria</taxon>
        <taxon>Thermotogati</taxon>
        <taxon>Deinococcota</taxon>
        <taxon>Deinococci</taxon>
        <taxon>Deinococcales</taxon>
        <taxon>Deinococcaceae</taxon>
        <taxon>Deinococcus</taxon>
    </lineage>
</organism>
<sequence length="249" mass="28294">MEDAFPSLSWSAVLVGWPTLYLSVAEVRALAEARLLTASGAALIPMSDLAGLRDGAHRQEGQDALTRLAALEELPVFFARREWLVYLLEQEMARLPEIRDTEEPELTADWRVQALKEFWEANDRPLDLPVINPLIRSYVGLDEQPGGLDLTVDDLRRWILEQRTLLRVVTGLVHAGRQAEVKVIAQAFEAAQFHAAAHLDVVRTELSIHQHHATGRQEPAFWDNVHLANTVTLQHRRARWEQRQTERGQ</sequence>
<gene>
    <name evidence="1" type="ORF">GCM10008960_34950</name>
</gene>
<dbReference type="Proteomes" id="UP000644548">
    <property type="component" value="Unassembled WGS sequence"/>
</dbReference>
<dbReference type="RefSeq" id="WP_189074456.1">
    <property type="nucleotide sequence ID" value="NZ_BMQN01000015.1"/>
</dbReference>
<keyword evidence="2" id="KW-1185">Reference proteome</keyword>
<protein>
    <submittedName>
        <fullName evidence="1">Uncharacterized protein</fullName>
    </submittedName>
</protein>